<keyword evidence="13 14" id="KW-0739">Sodium transport</keyword>
<evidence type="ECO:0000313" key="16">
    <source>
        <dbReference type="Proteomes" id="UP000483362"/>
    </source>
</evidence>
<dbReference type="InterPro" id="IPR011292">
    <property type="entry name" value="NqrD"/>
</dbReference>
<keyword evidence="12 14" id="KW-0472">Membrane</keyword>
<evidence type="ECO:0000313" key="15">
    <source>
        <dbReference type="EMBL" id="MSS18061.1"/>
    </source>
</evidence>
<comment type="similarity">
    <text evidence="14">Belongs to the NqrDE/RnfAE family.</text>
</comment>
<dbReference type="GO" id="GO:0012505">
    <property type="term" value="C:endomembrane system"/>
    <property type="evidence" value="ECO:0007669"/>
    <property type="project" value="UniProtKB-SubCell"/>
</dbReference>
<evidence type="ECO:0000256" key="12">
    <source>
        <dbReference type="ARBA" id="ARBA00023136"/>
    </source>
</evidence>
<dbReference type="RefSeq" id="WP_154328757.1">
    <property type="nucleotide sequence ID" value="NZ_CP045696.1"/>
</dbReference>
<dbReference type="EC" id="7.2.1.1" evidence="14"/>
<gene>
    <name evidence="14" type="primary">nqrD</name>
    <name evidence="15" type="ORF">FYJ29_09885</name>
</gene>
<reference evidence="15 16" key="1">
    <citation type="submission" date="2019-08" db="EMBL/GenBank/DDBJ databases">
        <title>In-depth cultivation of the pig gut microbiome towards novel bacterial diversity and tailored functional studies.</title>
        <authorList>
            <person name="Wylensek D."/>
            <person name="Hitch T.C.A."/>
            <person name="Clavel T."/>
        </authorList>
    </citation>
    <scope>NUCLEOTIDE SEQUENCE [LARGE SCALE GENOMIC DNA]</scope>
    <source>
        <strain evidence="15 16">Oil-RF-744-WCA-WT-10</strain>
    </source>
</reference>
<evidence type="ECO:0000256" key="5">
    <source>
        <dbReference type="ARBA" id="ARBA00022692"/>
    </source>
</evidence>
<dbReference type="HAMAP" id="MF_00428">
    <property type="entry name" value="NqrD"/>
    <property type="match status" value="1"/>
</dbReference>
<dbReference type="AlphaFoldDB" id="A0A6L5XCU9"/>
<dbReference type="InterPro" id="IPR003667">
    <property type="entry name" value="NqrDE/RnfAE"/>
</dbReference>
<dbReference type="NCBIfam" id="NF006777">
    <property type="entry name" value="PRK09292.1"/>
    <property type="match status" value="1"/>
</dbReference>
<keyword evidence="7 14" id="KW-1133">Transmembrane helix</keyword>
<dbReference type="PIRSF" id="PIRSF006102">
    <property type="entry name" value="NQR_DE"/>
    <property type="match status" value="1"/>
</dbReference>
<keyword evidence="8 14" id="KW-0520">NAD</keyword>
<comment type="function">
    <text evidence="14">NQR complex catalyzes the reduction of ubiquinone-1 to ubiquinol by two successive reactions, coupled with the transport of Na(+) ions from the cytoplasm to the periplasm. NqrA to NqrE are probably involved in the second step, the conversion of ubisemiquinone to ubiquinol.</text>
</comment>
<organism evidence="15 16">
    <name type="scientific">Sodaliphilus pleomorphus</name>
    <dbReference type="NCBI Taxonomy" id="2606626"/>
    <lineage>
        <taxon>Bacteria</taxon>
        <taxon>Pseudomonadati</taxon>
        <taxon>Bacteroidota</taxon>
        <taxon>Bacteroidia</taxon>
        <taxon>Bacteroidales</taxon>
        <taxon>Muribaculaceae</taxon>
        <taxon>Sodaliphilus</taxon>
    </lineage>
</organism>
<dbReference type="Proteomes" id="UP000483362">
    <property type="component" value="Unassembled WGS sequence"/>
</dbReference>
<evidence type="ECO:0000256" key="13">
    <source>
        <dbReference type="ARBA" id="ARBA00023201"/>
    </source>
</evidence>
<feature type="transmembrane region" description="Helical" evidence="14">
    <location>
        <begin position="43"/>
        <end position="61"/>
    </location>
</feature>
<evidence type="ECO:0000256" key="10">
    <source>
        <dbReference type="ARBA" id="ARBA00023065"/>
    </source>
</evidence>
<evidence type="ECO:0000256" key="3">
    <source>
        <dbReference type="ARBA" id="ARBA00022475"/>
    </source>
</evidence>
<dbReference type="GO" id="GO:0016655">
    <property type="term" value="F:oxidoreductase activity, acting on NAD(P)H, quinone or similar compound as acceptor"/>
    <property type="evidence" value="ECO:0007669"/>
    <property type="project" value="UniProtKB-UniRule"/>
</dbReference>
<comment type="subunit">
    <text evidence="14">Composed of six subunits; NqrA, NqrB, NqrC, NqrD, NqrE and NqrF.</text>
</comment>
<proteinExistence type="inferred from homology"/>
<evidence type="ECO:0000256" key="8">
    <source>
        <dbReference type="ARBA" id="ARBA00023027"/>
    </source>
</evidence>
<evidence type="ECO:0000256" key="1">
    <source>
        <dbReference type="ARBA" id="ARBA00004127"/>
    </source>
</evidence>
<evidence type="ECO:0000256" key="7">
    <source>
        <dbReference type="ARBA" id="ARBA00022989"/>
    </source>
</evidence>
<name>A0A6L5XCU9_9BACT</name>
<keyword evidence="6 14" id="KW-1278">Translocase</keyword>
<evidence type="ECO:0000256" key="2">
    <source>
        <dbReference type="ARBA" id="ARBA00022448"/>
    </source>
</evidence>
<evidence type="ECO:0000256" key="11">
    <source>
        <dbReference type="ARBA" id="ARBA00023075"/>
    </source>
</evidence>
<evidence type="ECO:0000256" key="6">
    <source>
        <dbReference type="ARBA" id="ARBA00022967"/>
    </source>
</evidence>
<keyword evidence="4" id="KW-0997">Cell inner membrane</keyword>
<comment type="catalytic activity">
    <reaction evidence="14">
        <text>a ubiquinone + n Na(+)(in) + NADH + H(+) = a ubiquinol + n Na(+)(out) + NAD(+)</text>
        <dbReference type="Rhea" id="RHEA:47748"/>
        <dbReference type="Rhea" id="RHEA-COMP:9565"/>
        <dbReference type="Rhea" id="RHEA-COMP:9566"/>
        <dbReference type="ChEBI" id="CHEBI:15378"/>
        <dbReference type="ChEBI" id="CHEBI:16389"/>
        <dbReference type="ChEBI" id="CHEBI:17976"/>
        <dbReference type="ChEBI" id="CHEBI:29101"/>
        <dbReference type="ChEBI" id="CHEBI:57540"/>
        <dbReference type="ChEBI" id="CHEBI:57945"/>
        <dbReference type="EC" id="7.2.1.1"/>
    </reaction>
</comment>
<keyword evidence="11 14" id="KW-0830">Ubiquinone</keyword>
<dbReference type="NCBIfam" id="NF009070">
    <property type="entry name" value="PRK12405.1"/>
    <property type="match status" value="1"/>
</dbReference>
<sequence length="207" mass="22729">MLSKKNKEALFNPFSKDNPVLVQILGICSTLAVTVNLEPAIVMGISVTAVLAFSNVIISLIRNTIPTTIRIIVQLVVVAALVIIVQQFLVAYDYNVSKQLSVFIGLIITNCILMGRLEAFAMSNKPWPSFLDGIGNGLGYAIILVIVAFFRELLGSGTVLGYHVVPQWCYDHGYMNNGLMILPPMALIVVACLIWVHRALNKDLQEE</sequence>
<comment type="subcellular location">
    <subcellularLocation>
        <location evidence="14">Cell membrane</location>
        <topology evidence="14">Multi-pass membrane protein</topology>
    </subcellularLocation>
    <subcellularLocation>
        <location evidence="1">Endomembrane system</location>
        <topology evidence="1">Multi-pass membrane protein</topology>
    </subcellularLocation>
</comment>
<keyword evidence="10 14" id="KW-0406">Ion transport</keyword>
<feature type="transmembrane region" description="Helical" evidence="14">
    <location>
        <begin position="133"/>
        <end position="154"/>
    </location>
</feature>
<feature type="transmembrane region" description="Helical" evidence="14">
    <location>
        <begin position="100"/>
        <end position="121"/>
    </location>
</feature>
<accession>A0A6L5XCU9</accession>
<keyword evidence="9 14" id="KW-0915">Sodium</keyword>
<feature type="transmembrane region" description="Helical" evidence="14">
    <location>
        <begin position="174"/>
        <end position="196"/>
    </location>
</feature>
<comment type="caution">
    <text evidence="15">The sequence shown here is derived from an EMBL/GenBank/DDBJ whole genome shotgun (WGS) entry which is preliminary data.</text>
</comment>
<dbReference type="GO" id="GO:0005886">
    <property type="term" value="C:plasma membrane"/>
    <property type="evidence" value="ECO:0007669"/>
    <property type="project" value="UniProtKB-SubCell"/>
</dbReference>
<protein>
    <recommendedName>
        <fullName evidence="14">Na(+)-translocating NADH-quinone reductase subunit D</fullName>
        <shortName evidence="14">Na(+)-NQR subunit D</shortName>
        <shortName evidence="14">Na(+)-translocating NQR subunit D</shortName>
        <ecNumber evidence="14">7.2.1.1</ecNumber>
    </recommendedName>
    <alternativeName>
        <fullName evidence="14">NQR complex subunit D</fullName>
    </alternativeName>
    <alternativeName>
        <fullName evidence="14">NQR-1 subunit D</fullName>
    </alternativeName>
</protein>
<dbReference type="GO" id="GO:0006814">
    <property type="term" value="P:sodium ion transport"/>
    <property type="evidence" value="ECO:0007669"/>
    <property type="project" value="UniProtKB-UniRule"/>
</dbReference>
<evidence type="ECO:0000256" key="14">
    <source>
        <dbReference type="HAMAP-Rule" id="MF_00428"/>
    </source>
</evidence>
<dbReference type="PANTHER" id="PTHR30586">
    <property type="entry name" value="ELECTRON TRANSPORT COMPLEX PROTEIN RNFE"/>
    <property type="match status" value="1"/>
</dbReference>
<keyword evidence="3 14" id="KW-1003">Cell membrane</keyword>
<keyword evidence="16" id="KW-1185">Reference proteome</keyword>
<keyword evidence="2 14" id="KW-0813">Transport</keyword>
<evidence type="ECO:0000256" key="4">
    <source>
        <dbReference type="ARBA" id="ARBA00022519"/>
    </source>
</evidence>
<dbReference type="EMBL" id="VULT01000015">
    <property type="protein sequence ID" value="MSS18061.1"/>
    <property type="molecule type" value="Genomic_DNA"/>
</dbReference>
<dbReference type="PANTHER" id="PTHR30586:SF1">
    <property type="entry name" value="NA(+)-TRANSLOCATING NADH-QUINONE REDUCTASE SUBUNIT D"/>
    <property type="match status" value="1"/>
</dbReference>
<evidence type="ECO:0000256" key="9">
    <source>
        <dbReference type="ARBA" id="ARBA00023053"/>
    </source>
</evidence>
<dbReference type="NCBIfam" id="TIGR01939">
    <property type="entry name" value="nqrD"/>
    <property type="match status" value="1"/>
</dbReference>
<keyword evidence="5 14" id="KW-0812">Transmembrane</keyword>
<feature type="transmembrane region" description="Helical" evidence="14">
    <location>
        <begin position="73"/>
        <end position="94"/>
    </location>
</feature>
<dbReference type="Pfam" id="PF02508">
    <property type="entry name" value="Rnf-Nqr"/>
    <property type="match status" value="1"/>
</dbReference>